<feature type="region of interest" description="Disordered" evidence="7">
    <location>
        <begin position="18"/>
        <end position="50"/>
    </location>
</feature>
<feature type="compositionally biased region" description="Low complexity" evidence="7">
    <location>
        <begin position="24"/>
        <end position="41"/>
    </location>
</feature>
<evidence type="ECO:0000259" key="9">
    <source>
        <dbReference type="Pfam" id="PF00082"/>
    </source>
</evidence>
<keyword evidence="2 6" id="KW-0645">Protease</keyword>
<evidence type="ECO:0000256" key="1">
    <source>
        <dbReference type="ARBA" id="ARBA00011073"/>
    </source>
</evidence>
<evidence type="ECO:0000256" key="6">
    <source>
        <dbReference type="PROSITE-ProRule" id="PRU01240"/>
    </source>
</evidence>
<feature type="signal peptide" evidence="8">
    <location>
        <begin position="1"/>
        <end position="25"/>
    </location>
</feature>
<dbReference type="InterPro" id="IPR013783">
    <property type="entry name" value="Ig-like_fold"/>
</dbReference>
<keyword evidence="11" id="KW-1185">Reference proteome</keyword>
<dbReference type="Gene3D" id="3.40.50.200">
    <property type="entry name" value="Peptidase S8/S53 domain"/>
    <property type="match status" value="1"/>
</dbReference>
<gene>
    <name evidence="10" type="ORF">BJ982_005451</name>
</gene>
<reference evidence="10 11" key="1">
    <citation type="submission" date="2020-08" db="EMBL/GenBank/DDBJ databases">
        <title>Sequencing the genomes of 1000 actinobacteria strains.</title>
        <authorList>
            <person name="Klenk H.-P."/>
        </authorList>
    </citation>
    <scope>NUCLEOTIDE SEQUENCE [LARGE SCALE GENOMIC DNA]</scope>
    <source>
        <strain evidence="10 11">DSM 45784</strain>
    </source>
</reference>
<dbReference type="PROSITE" id="PS00137">
    <property type="entry name" value="SUBTILASE_HIS"/>
    <property type="match status" value="1"/>
</dbReference>
<dbReference type="Gene3D" id="2.60.40.10">
    <property type="entry name" value="Immunoglobulins"/>
    <property type="match status" value="1"/>
</dbReference>
<evidence type="ECO:0000256" key="4">
    <source>
        <dbReference type="ARBA" id="ARBA00022825"/>
    </source>
</evidence>
<dbReference type="AlphaFoldDB" id="A0A7W7DBS3"/>
<feature type="domain" description="Peptidase S8/S53" evidence="9">
    <location>
        <begin position="219"/>
        <end position="479"/>
    </location>
</feature>
<dbReference type="SUPFAM" id="SSF52743">
    <property type="entry name" value="Subtilisin-like"/>
    <property type="match status" value="1"/>
</dbReference>
<feature type="chain" id="PRO_5031160510" evidence="8">
    <location>
        <begin position="26"/>
        <end position="1070"/>
    </location>
</feature>
<dbReference type="InterPro" id="IPR023828">
    <property type="entry name" value="Peptidase_S8_Ser-AS"/>
</dbReference>
<dbReference type="InterPro" id="IPR022398">
    <property type="entry name" value="Peptidase_S8_His-AS"/>
</dbReference>
<dbReference type="PANTHER" id="PTHR43806:SF65">
    <property type="entry name" value="SERINE PROTEASE APRX"/>
    <property type="match status" value="1"/>
</dbReference>
<accession>A0A7W7DBS3</accession>
<dbReference type="RefSeq" id="WP_184884622.1">
    <property type="nucleotide sequence ID" value="NZ_BOOV01000001.1"/>
</dbReference>
<dbReference type="PROSITE" id="PS51892">
    <property type="entry name" value="SUBTILASE"/>
    <property type="match status" value="1"/>
</dbReference>
<protein>
    <submittedName>
        <fullName evidence="10">Subtilisin family serine protease</fullName>
    </submittedName>
</protein>
<evidence type="ECO:0000256" key="5">
    <source>
        <dbReference type="PIRSR" id="PIRSR615500-1"/>
    </source>
</evidence>
<evidence type="ECO:0000313" key="11">
    <source>
        <dbReference type="Proteomes" id="UP000542210"/>
    </source>
</evidence>
<comment type="caution">
    <text evidence="10">The sequence shown here is derived from an EMBL/GenBank/DDBJ whole genome shotgun (WGS) entry which is preliminary data.</text>
</comment>
<dbReference type="PRINTS" id="PR00723">
    <property type="entry name" value="SUBTILISIN"/>
</dbReference>
<dbReference type="InterPro" id="IPR000209">
    <property type="entry name" value="Peptidase_S8/S53_dom"/>
</dbReference>
<feature type="active site" description="Charge relay system" evidence="5 6">
    <location>
        <position position="260"/>
    </location>
</feature>
<organism evidence="10 11">
    <name type="scientific">Sphaerisporangium siamense</name>
    <dbReference type="NCBI Taxonomy" id="795645"/>
    <lineage>
        <taxon>Bacteria</taxon>
        <taxon>Bacillati</taxon>
        <taxon>Actinomycetota</taxon>
        <taxon>Actinomycetes</taxon>
        <taxon>Streptosporangiales</taxon>
        <taxon>Streptosporangiaceae</taxon>
        <taxon>Sphaerisporangium</taxon>
    </lineage>
</organism>
<evidence type="ECO:0000256" key="2">
    <source>
        <dbReference type="ARBA" id="ARBA00022670"/>
    </source>
</evidence>
<dbReference type="GO" id="GO:0005975">
    <property type="term" value="P:carbohydrate metabolic process"/>
    <property type="evidence" value="ECO:0007669"/>
    <property type="project" value="UniProtKB-ARBA"/>
</dbReference>
<feature type="active site" description="Charge relay system" evidence="5 6">
    <location>
        <position position="432"/>
    </location>
</feature>
<evidence type="ECO:0000256" key="8">
    <source>
        <dbReference type="SAM" id="SignalP"/>
    </source>
</evidence>
<dbReference type="InterPro" id="IPR050131">
    <property type="entry name" value="Peptidase_S8_subtilisin-like"/>
</dbReference>
<proteinExistence type="inferred from homology"/>
<dbReference type="GO" id="GO:0004252">
    <property type="term" value="F:serine-type endopeptidase activity"/>
    <property type="evidence" value="ECO:0007669"/>
    <property type="project" value="UniProtKB-UniRule"/>
</dbReference>
<feature type="active site" description="Charge relay system" evidence="5 6">
    <location>
        <position position="228"/>
    </location>
</feature>
<keyword evidence="8" id="KW-0732">Signal</keyword>
<dbReference type="GO" id="GO:0006508">
    <property type="term" value="P:proteolysis"/>
    <property type="evidence" value="ECO:0007669"/>
    <property type="project" value="UniProtKB-KW"/>
</dbReference>
<evidence type="ECO:0000256" key="3">
    <source>
        <dbReference type="ARBA" id="ARBA00022801"/>
    </source>
</evidence>
<dbReference type="Proteomes" id="UP000542210">
    <property type="component" value="Unassembled WGS sequence"/>
</dbReference>
<dbReference type="PANTHER" id="PTHR43806">
    <property type="entry name" value="PEPTIDASE S8"/>
    <property type="match status" value="1"/>
</dbReference>
<dbReference type="InterPro" id="IPR036852">
    <property type="entry name" value="Peptidase_S8/S53_dom_sf"/>
</dbReference>
<comment type="similarity">
    <text evidence="1 6">Belongs to the peptidase S8 family.</text>
</comment>
<dbReference type="PROSITE" id="PS00138">
    <property type="entry name" value="SUBTILASE_SER"/>
    <property type="match status" value="1"/>
</dbReference>
<keyword evidence="4 6" id="KW-0720">Serine protease</keyword>
<keyword evidence="3 6" id="KW-0378">Hydrolase</keyword>
<dbReference type="Pfam" id="PF00082">
    <property type="entry name" value="Peptidase_S8"/>
    <property type="match status" value="1"/>
</dbReference>
<evidence type="ECO:0000256" key="7">
    <source>
        <dbReference type="SAM" id="MobiDB-lite"/>
    </source>
</evidence>
<evidence type="ECO:0000313" key="10">
    <source>
        <dbReference type="EMBL" id="MBB4703907.1"/>
    </source>
</evidence>
<dbReference type="InterPro" id="IPR015500">
    <property type="entry name" value="Peptidase_S8_subtilisin-rel"/>
</dbReference>
<name>A0A7W7DBS3_9ACTN</name>
<sequence length="1070" mass="111830">MQRLTAVLALAALTALSVPPPPATADTGTGTTAGPATSPAPVRSGPAPAPTTITLITGDRVTVPGTSGDPQGYRVTPGAGRKVTFSIQTVAGHTYVLPSDAKPLIDSGLIDRRLFNVTQLVEWGYDDAHTTGIPVLTKGGGTPRPALAGRTLASIGLKAAKVPKSQAATVWQRLRPTAGARTLAAGVSKLWLDGGVFPTLDRSVPQVGAPVAWQKGLTGKGVTVAVVDSGYDPNHPDLKGVVTQAVNFTDAPDTMDELNHGTGVASAVAGSGAVSGGKYRGVAPDVKIAVGKVLKGRGNNLVSDVVAGMEWAARVIKAPVINVSLGMADAPGLDPMEEAVNRLSEETGSLFVVGAGNEMFPETIYSPGSADAALTVGMVDHDDNVANNSSQGPRVIDKAVKPDITAPGVEIVVARSNADGAGLAYEARIGTSLAAPHVSGAAAILAQQHPGWNRHQLKAALIGTAKPATGMSQYRQGAGRLDVARAVSQGVTADTGNLWTYLSWPHHNEEVTEKVTYTNATQEPVTLTLTEDGPYTLSADHLTVPAGGDASVTLTFDRNRQPGVYTGTLTATAGDLTIRSLTGAYIEPEAHTLALTIIGRDGLPATEFAFPSLINLTTGERAPARFVDGVLERRLAPGEWNFYAEVLGKDGDSTFIERVIRIDSGDLSLRLDARLAQRISLTVDDPAAKPFGNLSVTLGTTRGQGFEATRAMSSGKAAYVLPDRLPGLKYVAYQALAAGGATPSRYDLVDQRTGEIPFVPAKQFKKADLAKVSMTFRAQNVDTEGRFHRSVRVGDSNSIGGDPIPVTVPGTIDNYLTPGQDMRWSGAFTQPGYSLADIGERTVQRGQSTEVWNTAVTGPAAPRITRYGDDLDYSMVGLFSDGDPGRTGWDGNLTGTAALLKDGTVLQQTDLQDCDSPDDCSLSAQVPAAEGAYTVNVSARRDVDYAALSTAIDTSWTFTSAHTDGSTQLAVPSIRYAPQGLDVHNRAKPGSVTEIPITAHGGKLTTLRLEASFDDGTTWQDLQVRPNGESWTTSVTNPTTAGHVTLRATATGPGGVQVKQTITRAYAVQN</sequence>
<dbReference type="EMBL" id="JACHND010000001">
    <property type="protein sequence ID" value="MBB4703907.1"/>
    <property type="molecule type" value="Genomic_DNA"/>
</dbReference>